<comment type="caution">
    <text evidence="2">The sequence shown here is derived from an EMBL/GenBank/DDBJ whole genome shotgun (WGS) entry which is preliminary data.</text>
</comment>
<evidence type="ECO:0000313" key="2">
    <source>
        <dbReference type="EMBL" id="RAY22982.1"/>
    </source>
</evidence>
<keyword evidence="3" id="KW-1185">Reference proteome</keyword>
<dbReference type="Proteomes" id="UP000250603">
    <property type="component" value="Unassembled WGS sequence"/>
</dbReference>
<proteinExistence type="predicted"/>
<protein>
    <submittedName>
        <fullName evidence="2">Uncharacterized protein</fullName>
    </submittedName>
</protein>
<reference evidence="2 3" key="1">
    <citation type="submission" date="2018-06" db="EMBL/GenBank/DDBJ databases">
        <title>ACT-28, a chromosomally-encoded AmpC with carbapenemase activity from Enterobacter kobei.</title>
        <authorList>
            <person name="Jousset A.B."/>
            <person name="Oueslati S."/>
            <person name="Bernabeu S."/>
            <person name="Takissian J."/>
            <person name="Creton E."/>
            <person name="Vogel A."/>
            <person name="Cotellon G."/>
            <person name="Bonnin R.A."/>
            <person name="Dortet L."/>
            <person name="Naas T."/>
        </authorList>
    </citation>
    <scope>NUCLEOTIDE SEQUENCE [LARGE SCALE GENOMIC DNA]</scope>
    <source>
        <strain evidence="2 3">149H6</strain>
    </source>
</reference>
<feature type="transmembrane region" description="Helical" evidence="1">
    <location>
        <begin position="29"/>
        <end position="48"/>
    </location>
</feature>
<evidence type="ECO:0000313" key="3">
    <source>
        <dbReference type="Proteomes" id="UP000250603"/>
    </source>
</evidence>
<accession>A0ABX9EY76</accession>
<name>A0ABX9EY76_9ENTR</name>
<organism evidence="2 3">
    <name type="scientific">Enterobacter kobei</name>
    <dbReference type="NCBI Taxonomy" id="208224"/>
    <lineage>
        <taxon>Bacteria</taxon>
        <taxon>Pseudomonadati</taxon>
        <taxon>Pseudomonadota</taxon>
        <taxon>Gammaproteobacteria</taxon>
        <taxon>Enterobacterales</taxon>
        <taxon>Enterobacteriaceae</taxon>
        <taxon>Enterobacter</taxon>
        <taxon>Enterobacter cloacae complex</taxon>
    </lineage>
</organism>
<dbReference type="EMBL" id="QMCK01000058">
    <property type="protein sequence ID" value="RAY22982.1"/>
    <property type="molecule type" value="Genomic_DNA"/>
</dbReference>
<sequence>MVRFNFIMCFIGVVLMSASDPASGDAGGLIFGIMVVMVSAMVVVSEAYRKMDAITYIREVH</sequence>
<keyword evidence="1" id="KW-1133">Transmembrane helix</keyword>
<evidence type="ECO:0000256" key="1">
    <source>
        <dbReference type="SAM" id="Phobius"/>
    </source>
</evidence>
<gene>
    <name evidence="2" type="ORF">DP181_17700</name>
</gene>
<keyword evidence="1" id="KW-0812">Transmembrane</keyword>
<keyword evidence="1" id="KW-0472">Membrane</keyword>